<dbReference type="Proteomes" id="UP001066276">
    <property type="component" value="Chromosome 7"/>
</dbReference>
<dbReference type="AlphaFoldDB" id="A0AAV7P328"/>
<comment type="caution">
    <text evidence="1">The sequence shown here is derived from an EMBL/GenBank/DDBJ whole genome shotgun (WGS) entry which is preliminary data.</text>
</comment>
<protein>
    <submittedName>
        <fullName evidence="1">Uncharacterized protein</fullName>
    </submittedName>
</protein>
<dbReference type="EMBL" id="JANPWB010000011">
    <property type="protein sequence ID" value="KAJ1122581.1"/>
    <property type="molecule type" value="Genomic_DNA"/>
</dbReference>
<name>A0AAV7P328_PLEWA</name>
<keyword evidence="2" id="KW-1185">Reference proteome</keyword>
<evidence type="ECO:0000313" key="1">
    <source>
        <dbReference type="EMBL" id="KAJ1122581.1"/>
    </source>
</evidence>
<sequence length="137" mass="15863">MKPPQLAFHGIPAMSRFGPLKRAHVRSQDLLTYITPFNPLPVEADWPVEKLTSLFYQGLHSELKDVLAQVVKVPQTCKEFRDLMEQKDQQMQERKGDKNWGEIKYVAARPRVAMEEGLEAQTEWSLFRTMVYGVLCQ</sequence>
<evidence type="ECO:0000313" key="2">
    <source>
        <dbReference type="Proteomes" id="UP001066276"/>
    </source>
</evidence>
<proteinExistence type="predicted"/>
<gene>
    <name evidence="1" type="ORF">NDU88_001067</name>
</gene>
<organism evidence="1 2">
    <name type="scientific">Pleurodeles waltl</name>
    <name type="common">Iberian ribbed newt</name>
    <dbReference type="NCBI Taxonomy" id="8319"/>
    <lineage>
        <taxon>Eukaryota</taxon>
        <taxon>Metazoa</taxon>
        <taxon>Chordata</taxon>
        <taxon>Craniata</taxon>
        <taxon>Vertebrata</taxon>
        <taxon>Euteleostomi</taxon>
        <taxon>Amphibia</taxon>
        <taxon>Batrachia</taxon>
        <taxon>Caudata</taxon>
        <taxon>Salamandroidea</taxon>
        <taxon>Salamandridae</taxon>
        <taxon>Pleurodelinae</taxon>
        <taxon>Pleurodeles</taxon>
    </lineage>
</organism>
<accession>A0AAV7P328</accession>
<reference evidence="1" key="1">
    <citation type="journal article" date="2022" name="bioRxiv">
        <title>Sequencing and chromosome-scale assembly of the giantPleurodeles waltlgenome.</title>
        <authorList>
            <person name="Brown T."/>
            <person name="Elewa A."/>
            <person name="Iarovenko S."/>
            <person name="Subramanian E."/>
            <person name="Araus A.J."/>
            <person name="Petzold A."/>
            <person name="Susuki M."/>
            <person name="Suzuki K.-i.T."/>
            <person name="Hayashi T."/>
            <person name="Toyoda A."/>
            <person name="Oliveira C."/>
            <person name="Osipova E."/>
            <person name="Leigh N.D."/>
            <person name="Simon A."/>
            <person name="Yun M.H."/>
        </authorList>
    </citation>
    <scope>NUCLEOTIDE SEQUENCE</scope>
    <source>
        <strain evidence="1">20211129_DDA</strain>
        <tissue evidence="1">Liver</tissue>
    </source>
</reference>